<comment type="caution">
    <text evidence="3">The sequence shown here is derived from an EMBL/GenBank/DDBJ whole genome shotgun (WGS) entry which is preliminary data.</text>
</comment>
<dbReference type="PANTHER" id="PTHR43283">
    <property type="entry name" value="BETA-LACTAMASE-RELATED"/>
    <property type="match status" value="1"/>
</dbReference>
<dbReference type="OrthoDB" id="8612589at2"/>
<feature type="domain" description="Beta-lactamase-related" evidence="2">
    <location>
        <begin position="101"/>
        <end position="366"/>
    </location>
</feature>
<dbReference type="Pfam" id="PF00144">
    <property type="entry name" value="Beta-lactamase"/>
    <property type="match status" value="1"/>
</dbReference>
<keyword evidence="1" id="KW-0812">Transmembrane</keyword>
<dbReference type="PANTHER" id="PTHR43283:SF3">
    <property type="entry name" value="BETA-LACTAMASE FAMILY PROTEIN (AFU_ORTHOLOGUE AFUA_5G07500)"/>
    <property type="match status" value="1"/>
</dbReference>
<dbReference type="STRING" id="1123367.GCA_000621305_03740"/>
<sequence>MRKYLRLLLPALVGCAAIVLFAHFWITDRLGVLRLLYPAQALLTQPTLQCSPHAPAWMQTAMHTALWDNASPASQIAYSAPDGSLHHCEHGWQDQPLLSPRVNEHSRFRYASMTKLLTADAVLRQREAGALALDTPILAWLPPIPALRDERIARITVEDLLRHSAGFDRLRSPDPMVIHATRPWCPGELAQLARARLDFDPGTRHAYSNLNYCLLGVILEQVTHTGFRDLLEREYSLAARGIRFVDGPYLADEVRYDFRNSDFYGPDYSRHFDFAALSSSAGLSGSASALAALLAELHRQGKGLLTRYDVAADCRQDALRDCYGHAVFPYKAGDGDLRIHVQPGFLYAASSVAILDERGGVTVWIGNGMKRGGSSTDSMTLALYRALDAHYARLDAESGTAPVLAPAGAD</sequence>
<evidence type="ECO:0000313" key="3">
    <source>
        <dbReference type="EMBL" id="ENO85426.1"/>
    </source>
</evidence>
<evidence type="ECO:0000313" key="4">
    <source>
        <dbReference type="Proteomes" id="UP000013232"/>
    </source>
</evidence>
<name>N6XUN0_THAL4</name>
<dbReference type="eggNOG" id="COG1680">
    <property type="taxonomic scope" value="Bacteria"/>
</dbReference>
<dbReference type="SUPFAM" id="SSF56601">
    <property type="entry name" value="beta-lactamase/transpeptidase-like"/>
    <property type="match status" value="1"/>
</dbReference>
<dbReference type="Gene3D" id="3.40.710.10">
    <property type="entry name" value="DD-peptidase/beta-lactamase superfamily"/>
    <property type="match status" value="1"/>
</dbReference>
<keyword evidence="1" id="KW-1133">Transmembrane helix</keyword>
<dbReference type="EMBL" id="AMXE01000075">
    <property type="protein sequence ID" value="ENO85426.1"/>
    <property type="molecule type" value="Genomic_DNA"/>
</dbReference>
<reference evidence="3 4" key="1">
    <citation type="submission" date="2012-09" db="EMBL/GenBank/DDBJ databases">
        <title>Draft Genome Sequences of 6 Strains from Genus Thauera.</title>
        <authorList>
            <person name="Liu B."/>
            <person name="Shapleigh J.P."/>
            <person name="Frostegard A.H."/>
        </authorList>
    </citation>
    <scope>NUCLEOTIDE SEQUENCE [LARGE SCALE GENOMIC DNA]</scope>
    <source>
        <strain evidence="4">47Lol / DSM 12138</strain>
    </source>
</reference>
<proteinExistence type="predicted"/>
<dbReference type="AlphaFoldDB" id="N6XUN0"/>
<evidence type="ECO:0000259" key="2">
    <source>
        <dbReference type="Pfam" id="PF00144"/>
    </source>
</evidence>
<keyword evidence="4" id="KW-1185">Reference proteome</keyword>
<evidence type="ECO:0000256" key="1">
    <source>
        <dbReference type="SAM" id="Phobius"/>
    </source>
</evidence>
<dbReference type="InterPro" id="IPR012338">
    <property type="entry name" value="Beta-lactam/transpept-like"/>
</dbReference>
<organism evidence="3 4">
    <name type="scientific">Thauera linaloolentis (strain DSM 12138 / JCM 21573 / CCUG 41526 / CIP 105981 / IAM 15112 / NBRC 102519 / 47Lol)</name>
    <dbReference type="NCBI Taxonomy" id="1123367"/>
    <lineage>
        <taxon>Bacteria</taxon>
        <taxon>Pseudomonadati</taxon>
        <taxon>Pseudomonadota</taxon>
        <taxon>Betaproteobacteria</taxon>
        <taxon>Rhodocyclales</taxon>
        <taxon>Zoogloeaceae</taxon>
        <taxon>Thauera</taxon>
    </lineage>
</organism>
<dbReference type="Proteomes" id="UP000013232">
    <property type="component" value="Unassembled WGS sequence"/>
</dbReference>
<dbReference type="RefSeq" id="WP_004342581.1">
    <property type="nucleotide sequence ID" value="NZ_AMXE01000075.1"/>
</dbReference>
<keyword evidence="1" id="KW-0472">Membrane</keyword>
<gene>
    <name evidence="3" type="ORF">C666_15295</name>
</gene>
<feature type="transmembrane region" description="Helical" evidence="1">
    <location>
        <begin position="7"/>
        <end position="26"/>
    </location>
</feature>
<dbReference type="InterPro" id="IPR050789">
    <property type="entry name" value="Diverse_Enzym_Activities"/>
</dbReference>
<protein>
    <submittedName>
        <fullName evidence="3">Fimbrial assembly protein fimD, serogroup D</fullName>
    </submittedName>
</protein>
<accession>N6XUN0</accession>
<dbReference type="InterPro" id="IPR001466">
    <property type="entry name" value="Beta-lactam-related"/>
</dbReference>